<dbReference type="CDD" id="cd00082">
    <property type="entry name" value="HisKA"/>
    <property type="match status" value="1"/>
</dbReference>
<dbReference type="SUPFAM" id="SSF47384">
    <property type="entry name" value="Homodimeric domain of signal transducing histidine kinase"/>
    <property type="match status" value="1"/>
</dbReference>
<keyword evidence="1" id="KW-0597">Phosphoprotein</keyword>
<feature type="transmembrane region" description="Helical" evidence="2">
    <location>
        <begin position="45"/>
        <end position="63"/>
    </location>
</feature>
<organism evidence="4">
    <name type="scientific">termite gut metagenome</name>
    <dbReference type="NCBI Taxonomy" id="433724"/>
    <lineage>
        <taxon>unclassified sequences</taxon>
        <taxon>metagenomes</taxon>
        <taxon>organismal metagenomes</taxon>
    </lineage>
</organism>
<dbReference type="InterPro" id="IPR003594">
    <property type="entry name" value="HATPase_dom"/>
</dbReference>
<evidence type="ECO:0000259" key="3">
    <source>
        <dbReference type="PROSITE" id="PS50109"/>
    </source>
</evidence>
<evidence type="ECO:0000256" key="1">
    <source>
        <dbReference type="ARBA" id="ARBA00022553"/>
    </source>
</evidence>
<dbReference type="Pfam" id="PF02518">
    <property type="entry name" value="HATPase_c"/>
    <property type="match status" value="1"/>
</dbReference>
<dbReference type="SMART" id="SM00388">
    <property type="entry name" value="HisKA"/>
    <property type="match status" value="1"/>
</dbReference>
<dbReference type="GO" id="GO:0000155">
    <property type="term" value="F:phosphorelay sensor kinase activity"/>
    <property type="evidence" value="ECO:0007669"/>
    <property type="project" value="InterPro"/>
</dbReference>
<dbReference type="PRINTS" id="PR00344">
    <property type="entry name" value="BCTRLSENSOR"/>
</dbReference>
<keyword evidence="2" id="KW-1133">Transmembrane helix</keyword>
<keyword evidence="2" id="KW-0812">Transmembrane</keyword>
<dbReference type="AlphaFoldDB" id="A0A5J4Q5Z0"/>
<dbReference type="InterPro" id="IPR036890">
    <property type="entry name" value="HATPase_C_sf"/>
</dbReference>
<gene>
    <name evidence="4" type="ORF">EZS27_032449</name>
</gene>
<dbReference type="SUPFAM" id="SSF55874">
    <property type="entry name" value="ATPase domain of HSP90 chaperone/DNA topoisomerase II/histidine kinase"/>
    <property type="match status" value="1"/>
</dbReference>
<dbReference type="Pfam" id="PF00512">
    <property type="entry name" value="HisKA"/>
    <property type="match status" value="1"/>
</dbReference>
<sequence>MPVPVSAMIISKKSIKGVFGFLSSFPVRSVMVISPPWYLTWWAKFTYLLLFACLIGGIAKYITEKVRHKNELMRREHAEQISEAKLQFFINISHEIRTPMTLIISPLEKLIAENKDEEKQKVYLLIYRNAQRILRLINQLMDIRKIDKGLMTVKFSETDMVEFIDDLMQTFTYQANKRNIKFTFSHTEKQLKTWIDLNNFDKVLVNIFSNAFKFTPDNGEITITLRTGKDDKKPNTPLFDFFEIIIADTGTGIEEDKIEKIFERFYQIHNIEPQSGIGTG</sequence>
<dbReference type="FunFam" id="1.10.287.130:FF:000045">
    <property type="entry name" value="Two-component system sensor histidine kinase/response regulator"/>
    <property type="match status" value="1"/>
</dbReference>
<dbReference type="CDD" id="cd00075">
    <property type="entry name" value="HATPase"/>
    <property type="match status" value="1"/>
</dbReference>
<keyword evidence="4" id="KW-0418">Kinase</keyword>
<evidence type="ECO:0000313" key="4">
    <source>
        <dbReference type="EMBL" id="KAA6317386.1"/>
    </source>
</evidence>
<reference evidence="4" key="1">
    <citation type="submission" date="2019-03" db="EMBL/GenBank/DDBJ databases">
        <title>Single cell metagenomics reveals metabolic interactions within the superorganism composed of flagellate Streblomastix strix and complex community of Bacteroidetes bacteria on its surface.</title>
        <authorList>
            <person name="Treitli S.C."/>
            <person name="Kolisko M."/>
            <person name="Husnik F."/>
            <person name="Keeling P."/>
            <person name="Hampl V."/>
        </authorList>
    </citation>
    <scope>NUCLEOTIDE SEQUENCE</scope>
    <source>
        <strain evidence="4">STM</strain>
    </source>
</reference>
<feature type="domain" description="Histidine kinase" evidence="3">
    <location>
        <begin position="91"/>
        <end position="280"/>
    </location>
</feature>
<dbReference type="Gene3D" id="1.10.287.130">
    <property type="match status" value="1"/>
</dbReference>
<keyword evidence="4" id="KW-0808">Transferase</keyword>
<feature type="non-terminal residue" evidence="4">
    <location>
        <position position="280"/>
    </location>
</feature>
<dbReference type="PROSITE" id="PS50109">
    <property type="entry name" value="HIS_KIN"/>
    <property type="match status" value="1"/>
</dbReference>
<protein>
    <submittedName>
        <fullName evidence="4">Sensor histidine kinase TodS</fullName>
        <ecNumber evidence="4">2.7.13.3</ecNumber>
    </submittedName>
</protein>
<dbReference type="InterPro" id="IPR003661">
    <property type="entry name" value="HisK_dim/P_dom"/>
</dbReference>
<dbReference type="InterPro" id="IPR005467">
    <property type="entry name" value="His_kinase_dom"/>
</dbReference>
<dbReference type="InterPro" id="IPR036097">
    <property type="entry name" value="HisK_dim/P_sf"/>
</dbReference>
<dbReference type="EC" id="2.7.13.3" evidence="4"/>
<name>A0A5J4Q5Z0_9ZZZZ</name>
<evidence type="ECO:0000256" key="2">
    <source>
        <dbReference type="SAM" id="Phobius"/>
    </source>
</evidence>
<dbReference type="PANTHER" id="PTHR43547:SF2">
    <property type="entry name" value="HYBRID SIGNAL TRANSDUCTION HISTIDINE KINASE C"/>
    <property type="match status" value="1"/>
</dbReference>
<dbReference type="Gene3D" id="3.30.565.10">
    <property type="entry name" value="Histidine kinase-like ATPase, C-terminal domain"/>
    <property type="match status" value="1"/>
</dbReference>
<accession>A0A5J4Q5Z0</accession>
<proteinExistence type="predicted"/>
<keyword evidence="2" id="KW-0472">Membrane</keyword>
<dbReference type="PANTHER" id="PTHR43547">
    <property type="entry name" value="TWO-COMPONENT HISTIDINE KINASE"/>
    <property type="match status" value="1"/>
</dbReference>
<dbReference type="EMBL" id="SNRY01004539">
    <property type="protein sequence ID" value="KAA6317386.1"/>
    <property type="molecule type" value="Genomic_DNA"/>
</dbReference>
<dbReference type="InterPro" id="IPR004358">
    <property type="entry name" value="Sig_transdc_His_kin-like_C"/>
</dbReference>
<comment type="caution">
    <text evidence="4">The sequence shown here is derived from an EMBL/GenBank/DDBJ whole genome shotgun (WGS) entry which is preliminary data.</text>
</comment>